<proteinExistence type="inferred from homology"/>
<dbReference type="InterPro" id="IPR023232">
    <property type="entry name" value="Glyco_hydro_2_AS"/>
</dbReference>
<dbReference type="AlphaFoldDB" id="A0A6A6RQY4"/>
<feature type="domain" description="Glycoside hydrolase family 2" evidence="8">
    <location>
        <begin position="749"/>
        <end position="851"/>
    </location>
</feature>
<name>A0A6A6RQY4_9PLEO</name>
<dbReference type="Proteomes" id="UP000799753">
    <property type="component" value="Unassembled WGS sequence"/>
</dbReference>
<evidence type="ECO:0000256" key="1">
    <source>
        <dbReference type="ARBA" id="ARBA00007401"/>
    </source>
</evidence>
<evidence type="ECO:0000259" key="7">
    <source>
        <dbReference type="Pfam" id="PF16355"/>
    </source>
</evidence>
<organism evidence="9 10">
    <name type="scientific">Massarina eburnea CBS 473.64</name>
    <dbReference type="NCBI Taxonomy" id="1395130"/>
    <lineage>
        <taxon>Eukaryota</taxon>
        <taxon>Fungi</taxon>
        <taxon>Dikarya</taxon>
        <taxon>Ascomycota</taxon>
        <taxon>Pezizomycotina</taxon>
        <taxon>Dothideomycetes</taxon>
        <taxon>Pleosporomycetidae</taxon>
        <taxon>Pleosporales</taxon>
        <taxon>Massarineae</taxon>
        <taxon>Massarinaceae</taxon>
        <taxon>Massarina</taxon>
    </lineage>
</organism>
<dbReference type="Gene3D" id="2.60.120.260">
    <property type="entry name" value="Galactose-binding domain-like"/>
    <property type="match status" value="1"/>
</dbReference>
<feature type="domain" description="Glycosyl hydrolases family 2 sugar binding" evidence="6">
    <location>
        <begin position="108"/>
        <end position="204"/>
    </location>
</feature>
<dbReference type="OrthoDB" id="408532at2759"/>
<dbReference type="SUPFAM" id="SSF49785">
    <property type="entry name" value="Galactose-binding domain-like"/>
    <property type="match status" value="1"/>
</dbReference>
<evidence type="ECO:0000259" key="4">
    <source>
        <dbReference type="Pfam" id="PF00703"/>
    </source>
</evidence>
<dbReference type="Pfam" id="PF02836">
    <property type="entry name" value="Glyco_hydro_2_C"/>
    <property type="match status" value="1"/>
</dbReference>
<gene>
    <name evidence="9" type="ORF">P280DRAFT_408232</name>
</gene>
<comment type="similarity">
    <text evidence="1">Belongs to the glycosyl hydrolase 2 family.</text>
</comment>
<reference evidence="9" key="1">
    <citation type="journal article" date="2020" name="Stud. Mycol.">
        <title>101 Dothideomycetes genomes: a test case for predicting lifestyles and emergence of pathogens.</title>
        <authorList>
            <person name="Haridas S."/>
            <person name="Albert R."/>
            <person name="Binder M."/>
            <person name="Bloem J."/>
            <person name="Labutti K."/>
            <person name="Salamov A."/>
            <person name="Andreopoulos B."/>
            <person name="Baker S."/>
            <person name="Barry K."/>
            <person name="Bills G."/>
            <person name="Bluhm B."/>
            <person name="Cannon C."/>
            <person name="Castanera R."/>
            <person name="Culley D."/>
            <person name="Daum C."/>
            <person name="Ezra D."/>
            <person name="Gonzalez J."/>
            <person name="Henrissat B."/>
            <person name="Kuo A."/>
            <person name="Liang C."/>
            <person name="Lipzen A."/>
            <person name="Lutzoni F."/>
            <person name="Magnuson J."/>
            <person name="Mondo S."/>
            <person name="Nolan M."/>
            <person name="Ohm R."/>
            <person name="Pangilinan J."/>
            <person name="Park H.-J."/>
            <person name="Ramirez L."/>
            <person name="Alfaro M."/>
            <person name="Sun H."/>
            <person name="Tritt A."/>
            <person name="Yoshinaga Y."/>
            <person name="Zwiers L.-H."/>
            <person name="Turgeon B."/>
            <person name="Goodwin S."/>
            <person name="Spatafora J."/>
            <person name="Crous P."/>
            <person name="Grigoriev I."/>
        </authorList>
    </citation>
    <scope>NUCLEOTIDE SEQUENCE</scope>
    <source>
        <strain evidence="9">CBS 473.64</strain>
    </source>
</reference>
<dbReference type="GO" id="GO:0004553">
    <property type="term" value="F:hydrolase activity, hydrolyzing O-glycosyl compounds"/>
    <property type="evidence" value="ECO:0007669"/>
    <property type="project" value="InterPro"/>
</dbReference>
<dbReference type="Pfam" id="PF00703">
    <property type="entry name" value="Glyco_hydro_2"/>
    <property type="match status" value="1"/>
</dbReference>
<dbReference type="InterPro" id="IPR040605">
    <property type="entry name" value="Glyco_hydro2_dom5"/>
</dbReference>
<dbReference type="InterPro" id="IPR017853">
    <property type="entry name" value="GH"/>
</dbReference>
<dbReference type="PROSITE" id="PS00608">
    <property type="entry name" value="GLYCOSYL_HYDROL_F2_2"/>
    <property type="match status" value="1"/>
</dbReference>
<protein>
    <submittedName>
        <fullName evidence="9">Glycoside hydrolase</fullName>
    </submittedName>
</protein>
<dbReference type="PANTHER" id="PTHR42732:SF1">
    <property type="entry name" value="BETA-MANNOSIDASE"/>
    <property type="match status" value="1"/>
</dbReference>
<dbReference type="Pfam" id="PF16355">
    <property type="entry name" value="DUF4982"/>
    <property type="match status" value="1"/>
</dbReference>
<dbReference type="SUPFAM" id="SSF49303">
    <property type="entry name" value="beta-Galactosidase/glucuronidase domain"/>
    <property type="match status" value="1"/>
</dbReference>
<dbReference type="Gene3D" id="2.60.40.10">
    <property type="entry name" value="Immunoglobulins"/>
    <property type="match status" value="3"/>
</dbReference>
<accession>A0A6A6RQY4</accession>
<feature type="domain" description="DUF4982" evidence="7">
    <location>
        <begin position="677"/>
        <end position="736"/>
    </location>
</feature>
<dbReference type="InterPro" id="IPR013783">
    <property type="entry name" value="Ig-like_fold"/>
</dbReference>
<keyword evidence="3" id="KW-0326">Glycosidase</keyword>
<dbReference type="InterPro" id="IPR032311">
    <property type="entry name" value="DUF4982"/>
</dbReference>
<dbReference type="InterPro" id="IPR006103">
    <property type="entry name" value="Glyco_hydro_2_cat"/>
</dbReference>
<evidence type="ECO:0000259" key="5">
    <source>
        <dbReference type="Pfam" id="PF02836"/>
    </source>
</evidence>
<evidence type="ECO:0000259" key="6">
    <source>
        <dbReference type="Pfam" id="PF02837"/>
    </source>
</evidence>
<evidence type="ECO:0000256" key="3">
    <source>
        <dbReference type="ARBA" id="ARBA00023295"/>
    </source>
</evidence>
<dbReference type="PANTHER" id="PTHR42732">
    <property type="entry name" value="BETA-GALACTOSIDASE"/>
    <property type="match status" value="1"/>
</dbReference>
<dbReference type="InterPro" id="IPR006104">
    <property type="entry name" value="Glyco_hydro_2_N"/>
</dbReference>
<evidence type="ECO:0000313" key="10">
    <source>
        <dbReference type="Proteomes" id="UP000799753"/>
    </source>
</evidence>
<evidence type="ECO:0000313" key="9">
    <source>
        <dbReference type="EMBL" id="KAF2637031.1"/>
    </source>
</evidence>
<feature type="domain" description="Glycoside hydrolase family 2 catalytic" evidence="5">
    <location>
        <begin position="340"/>
        <end position="493"/>
    </location>
</feature>
<sequence>MAGIVAADSPRERSSLNAGWRFTRFTTAPDQLSYDVLKKWILPSSNKFTSNSTKYERPSGATPGGNVSYVQGTFDDSEWEAVNLPHDWAIKGPFGAPGISGDEGKLPYNGVGWYRKTISVNAHDIKAGKNLFLDIDGAMSYSAVWLNGVLVGGWPYGYSSFRLDLTPYAKSGDNILAIRLENQVASSRWYPGAGIYRNVWLVKTNPIHVAQYGTKITTPSITEAEATVDLSVTIENKSNSSQNIDLVTKIYELDSLSRKAVGEAKAAFERASVKVAGGTTQVLNDTTVIPNPKLWGPVPEQTPNEYVAVSTLYVGGTNKTIDVYETHFGVRSIVYDPNRGLLINGVSVYVKGVCNHHDLGSLGAAFNERAAERQLQMLQEAGTNALRTSHNPPAPELLELTDRLGVIVQAEAFDAWNIEKTDNDYHLLFPEWHEADMRSFVQRDRNHPSIISWSIGNEIPEQTTTAVAEIARELQGYAHEEDPTRQVTSGLNNAKPASQISQILDIIGLNYQGEGQGGTNWVSTFPTFHSTYPEKMIWSTESASTVSTRGTYIFPVTPANSTTVVIGSDGVAGVGVNDTLRYVSAYELYAPSWASSPDKVFEMQDRHPYAAGEFVWTGWDYIGEPTPYGEDSRSSYFGFIDLAGFKKDRFYLYQARWRSDLPMAHILPHWTWPDRVGKVTPVHVFTSGDEAELFVNGKSAGRQKKVEFQSRFRWDNVTYQAGDIKVVAYKDGEVWAEDSRKTVGSAAKLNVTADRTSIQNDGYDLSFISVAVVDENGDTVPEASNSISFSISGPGEIASTDNGDPTDMTAFPSLDRKAFSGYALAIVRSKPGASGKITVSAASSGLEGGEVDVEAS</sequence>
<keyword evidence="2 9" id="KW-0378">Hydrolase</keyword>
<dbReference type="SUPFAM" id="SSF51445">
    <property type="entry name" value="(Trans)glycosidases"/>
    <property type="match status" value="1"/>
</dbReference>
<dbReference type="InterPro" id="IPR006101">
    <property type="entry name" value="Glyco_hydro_2"/>
</dbReference>
<dbReference type="InterPro" id="IPR006102">
    <property type="entry name" value="Ig-like_GH2"/>
</dbReference>
<dbReference type="InterPro" id="IPR051913">
    <property type="entry name" value="GH2_Domain-Containing"/>
</dbReference>
<dbReference type="InterPro" id="IPR048229">
    <property type="entry name" value="GalB-like"/>
</dbReference>
<dbReference type="InterPro" id="IPR008979">
    <property type="entry name" value="Galactose-bd-like_sf"/>
</dbReference>
<dbReference type="InterPro" id="IPR036156">
    <property type="entry name" value="Beta-gal/glucu_dom_sf"/>
</dbReference>
<dbReference type="EMBL" id="MU006795">
    <property type="protein sequence ID" value="KAF2637031.1"/>
    <property type="molecule type" value="Genomic_DNA"/>
</dbReference>
<dbReference type="Pfam" id="PF18565">
    <property type="entry name" value="Glyco_hydro2_C5"/>
    <property type="match status" value="1"/>
</dbReference>
<keyword evidence="10" id="KW-1185">Reference proteome</keyword>
<evidence type="ECO:0000259" key="8">
    <source>
        <dbReference type="Pfam" id="PF18565"/>
    </source>
</evidence>
<evidence type="ECO:0000256" key="2">
    <source>
        <dbReference type="ARBA" id="ARBA00022801"/>
    </source>
</evidence>
<dbReference type="Pfam" id="PF02837">
    <property type="entry name" value="Glyco_hydro_2_N"/>
    <property type="match status" value="1"/>
</dbReference>
<dbReference type="GO" id="GO:0005975">
    <property type="term" value="P:carbohydrate metabolic process"/>
    <property type="evidence" value="ECO:0007669"/>
    <property type="project" value="InterPro"/>
</dbReference>
<dbReference type="PRINTS" id="PR00132">
    <property type="entry name" value="GLHYDRLASE2"/>
</dbReference>
<dbReference type="Gene3D" id="3.20.20.80">
    <property type="entry name" value="Glycosidases"/>
    <property type="match status" value="1"/>
</dbReference>
<feature type="domain" description="Glycoside hydrolase family 2 immunoglobulin-like beta-sandwich" evidence="4">
    <location>
        <begin position="216"/>
        <end position="331"/>
    </location>
</feature>
<dbReference type="NCBIfam" id="NF041463">
    <property type="entry name" value="GalB"/>
    <property type="match status" value="1"/>
</dbReference>